<dbReference type="OrthoDB" id="387035at2157"/>
<gene>
    <name evidence="2" type="ordered locus">Hbut_1496</name>
</gene>
<feature type="transmembrane region" description="Helical" evidence="1">
    <location>
        <begin position="43"/>
        <end position="64"/>
    </location>
</feature>
<keyword evidence="1" id="KW-0812">Transmembrane</keyword>
<dbReference type="Proteomes" id="UP000002593">
    <property type="component" value="Chromosome"/>
</dbReference>
<evidence type="ECO:0000313" key="2">
    <source>
        <dbReference type="EMBL" id="ABM81318.1"/>
    </source>
</evidence>
<dbReference type="EMBL" id="CP000493">
    <property type="protein sequence ID" value="ABM81318.1"/>
    <property type="molecule type" value="Genomic_DNA"/>
</dbReference>
<keyword evidence="1" id="KW-0472">Membrane</keyword>
<dbReference type="GeneID" id="4782199"/>
<accession>A2BMV7</accession>
<dbReference type="AlphaFoldDB" id="A2BMV7"/>
<evidence type="ECO:0000256" key="1">
    <source>
        <dbReference type="SAM" id="Phobius"/>
    </source>
</evidence>
<proteinExistence type="predicted"/>
<feature type="transmembrane region" description="Helical" evidence="1">
    <location>
        <begin position="71"/>
        <end position="88"/>
    </location>
</feature>
<keyword evidence="3" id="KW-1185">Reference proteome</keyword>
<name>A2BMV7_HYPBU</name>
<reference evidence="2 3" key="1">
    <citation type="journal article" date="2007" name="Archaea">
        <title>The genome of Hyperthermus butylicus: a sulfur-reducing, peptide fermenting, neutrophilic Crenarchaeote growing up to 108 degrees C.</title>
        <authorList>
            <person name="Brugger K."/>
            <person name="Chen L."/>
            <person name="Stark M."/>
            <person name="Zibat A."/>
            <person name="Redder P."/>
            <person name="Ruepp A."/>
            <person name="Awayez M."/>
            <person name="She Q."/>
            <person name="Garrett R.A."/>
            <person name="Klenk H.P."/>
        </authorList>
    </citation>
    <scope>NUCLEOTIDE SEQUENCE [LARGE SCALE GENOMIC DNA]</scope>
    <source>
        <strain evidence="3">DSM 5456 / JCM 9403 / PLM1-5</strain>
    </source>
</reference>
<organism evidence="2 3">
    <name type="scientific">Hyperthermus butylicus (strain DSM 5456 / JCM 9403 / PLM1-5)</name>
    <dbReference type="NCBI Taxonomy" id="415426"/>
    <lineage>
        <taxon>Archaea</taxon>
        <taxon>Thermoproteota</taxon>
        <taxon>Thermoprotei</taxon>
        <taxon>Desulfurococcales</taxon>
        <taxon>Pyrodictiaceae</taxon>
        <taxon>Hyperthermus</taxon>
    </lineage>
</organism>
<protein>
    <submittedName>
        <fullName evidence="2">Uncharacterized protein</fullName>
    </submittedName>
</protein>
<dbReference type="RefSeq" id="WP_011822636.1">
    <property type="nucleotide sequence ID" value="NC_008818.1"/>
</dbReference>
<evidence type="ECO:0000313" key="3">
    <source>
        <dbReference type="Proteomes" id="UP000002593"/>
    </source>
</evidence>
<dbReference type="STRING" id="415426.Hbut_1496"/>
<dbReference type="EnsemblBacteria" id="ABM81318">
    <property type="protein sequence ID" value="ABM81318"/>
    <property type="gene ID" value="Hbut_1496"/>
</dbReference>
<keyword evidence="1" id="KW-1133">Transmembrane helix</keyword>
<dbReference type="HOGENOM" id="CLU_2433812_0_0_2"/>
<sequence length="90" mass="9271">MVAAQLAAGIDLRSAIALVPAAKRPAFMAVAAPYTLAGYTEPAYTAMLVLGVLASLPVAARLLNRAKPERIAAILTAVLAASLLAELLRM</sequence>
<dbReference type="KEGG" id="hbu:Hbut_1496"/>